<organism evidence="2 3">
    <name type="scientific">Caerostris extrusa</name>
    <name type="common">Bark spider</name>
    <name type="synonym">Caerostris bankana</name>
    <dbReference type="NCBI Taxonomy" id="172846"/>
    <lineage>
        <taxon>Eukaryota</taxon>
        <taxon>Metazoa</taxon>
        <taxon>Ecdysozoa</taxon>
        <taxon>Arthropoda</taxon>
        <taxon>Chelicerata</taxon>
        <taxon>Arachnida</taxon>
        <taxon>Araneae</taxon>
        <taxon>Araneomorphae</taxon>
        <taxon>Entelegynae</taxon>
        <taxon>Araneoidea</taxon>
        <taxon>Araneidae</taxon>
        <taxon>Caerostris</taxon>
    </lineage>
</organism>
<gene>
    <name evidence="2" type="ORF">CEXT_239641</name>
</gene>
<name>A0AAV4PW32_CAEEX</name>
<protein>
    <submittedName>
        <fullName evidence="2">Uncharacterized protein</fullName>
    </submittedName>
</protein>
<dbReference type="AlphaFoldDB" id="A0AAV4PW32"/>
<accession>A0AAV4PW32</accession>
<keyword evidence="3" id="KW-1185">Reference proteome</keyword>
<feature type="region of interest" description="Disordered" evidence="1">
    <location>
        <begin position="1"/>
        <end position="43"/>
    </location>
</feature>
<comment type="caution">
    <text evidence="2">The sequence shown here is derived from an EMBL/GenBank/DDBJ whole genome shotgun (WGS) entry which is preliminary data.</text>
</comment>
<dbReference type="Proteomes" id="UP001054945">
    <property type="component" value="Unassembled WGS sequence"/>
</dbReference>
<sequence length="90" mass="9935">MPVTWCKEESGSINTHPQGDVDLLGSRGVRGTEGGESQEQPRRQQHLFWASEANAARFLCSQRPRGPTGFEAGFPPPATQAYLLFFLSRS</sequence>
<dbReference type="EMBL" id="BPLR01005263">
    <property type="protein sequence ID" value="GIY01111.1"/>
    <property type="molecule type" value="Genomic_DNA"/>
</dbReference>
<evidence type="ECO:0000313" key="3">
    <source>
        <dbReference type="Proteomes" id="UP001054945"/>
    </source>
</evidence>
<evidence type="ECO:0000313" key="2">
    <source>
        <dbReference type="EMBL" id="GIY01111.1"/>
    </source>
</evidence>
<feature type="compositionally biased region" description="Basic and acidic residues" evidence="1">
    <location>
        <begin position="1"/>
        <end position="10"/>
    </location>
</feature>
<reference evidence="2 3" key="1">
    <citation type="submission" date="2021-06" db="EMBL/GenBank/DDBJ databases">
        <title>Caerostris extrusa draft genome.</title>
        <authorList>
            <person name="Kono N."/>
            <person name="Arakawa K."/>
        </authorList>
    </citation>
    <scope>NUCLEOTIDE SEQUENCE [LARGE SCALE GENOMIC DNA]</scope>
</reference>
<evidence type="ECO:0000256" key="1">
    <source>
        <dbReference type="SAM" id="MobiDB-lite"/>
    </source>
</evidence>
<proteinExistence type="predicted"/>